<evidence type="ECO:0000256" key="1">
    <source>
        <dbReference type="SAM" id="MobiDB-lite"/>
    </source>
</evidence>
<dbReference type="InterPro" id="IPR036273">
    <property type="entry name" value="CRAL/TRIO_N_dom_sf"/>
</dbReference>
<organism evidence="3">
    <name type="scientific">Alexandrium monilatum</name>
    <dbReference type="NCBI Taxonomy" id="311494"/>
    <lineage>
        <taxon>Eukaryota</taxon>
        <taxon>Sar</taxon>
        <taxon>Alveolata</taxon>
        <taxon>Dinophyceae</taxon>
        <taxon>Gonyaulacales</taxon>
        <taxon>Pyrocystaceae</taxon>
        <taxon>Alexandrium</taxon>
    </lineage>
</organism>
<dbReference type="Gene3D" id="3.40.525.10">
    <property type="entry name" value="CRAL-TRIO lipid binding domain"/>
    <property type="match status" value="1"/>
</dbReference>
<sequence>MTGGASVPEPIRKRGSDARRSSKGLVDGFRVMPEPESLRVTRENLAPFTMPVEAFTFTPPPGAVVCKFKNGDKERKIYCNVEVTETERDQLRQLQEEVRNRGMTFMPSIAVMASRFLSRARGDPHKAVKLMTATNEWRQEFFGKGPVTDADVIEDFKHGIVYFTGRDCALRPTIVVRAKRIPQQWYQEKRIDKLIRILIFCMEYMIRYMLVPGRIENNCLIVDLKGLTFNQVPISALSEIYKVMSHHYIGRVFKFYICNLSGSLSAIAGMAKGILTDRQRQKLVFVDDVRELQKDFALHHLEEDLGGTRPAITEFFPFPLQAGPFEGGHTGGPDADAVRGGHAVFTAIGSRGHLWDFRLSRAENLRLECSPEAPAFFEAAGLGIPPSCLPRPEVPMGQMVLSGEEAKATAAKLGLDNGEKQVFDEPEINMHYETHSSPGSEADDDLVVQDSTGVKPKSLFSCIPCWCNNK</sequence>
<accession>A0A7S4PYD8</accession>
<dbReference type="AlphaFoldDB" id="A0A7S4PYD8"/>
<evidence type="ECO:0000259" key="2">
    <source>
        <dbReference type="PROSITE" id="PS50191"/>
    </source>
</evidence>
<protein>
    <recommendedName>
        <fullName evidence="2">CRAL-TRIO domain-containing protein</fullName>
    </recommendedName>
</protein>
<dbReference type="SUPFAM" id="SSF46938">
    <property type="entry name" value="CRAL/TRIO N-terminal domain"/>
    <property type="match status" value="1"/>
</dbReference>
<feature type="domain" description="CRAL-TRIO" evidence="2">
    <location>
        <begin position="149"/>
        <end position="313"/>
    </location>
</feature>
<dbReference type="InterPro" id="IPR036865">
    <property type="entry name" value="CRAL-TRIO_dom_sf"/>
</dbReference>
<dbReference type="InterPro" id="IPR001251">
    <property type="entry name" value="CRAL-TRIO_dom"/>
</dbReference>
<gene>
    <name evidence="3" type="ORF">AMON00008_LOCUS4903</name>
</gene>
<evidence type="ECO:0000313" key="3">
    <source>
        <dbReference type="EMBL" id="CAE4565284.1"/>
    </source>
</evidence>
<proteinExistence type="predicted"/>
<dbReference type="Pfam" id="PF00650">
    <property type="entry name" value="CRAL_TRIO"/>
    <property type="match status" value="1"/>
</dbReference>
<reference evidence="3" key="1">
    <citation type="submission" date="2021-01" db="EMBL/GenBank/DDBJ databases">
        <authorList>
            <person name="Corre E."/>
            <person name="Pelletier E."/>
            <person name="Niang G."/>
            <person name="Scheremetjew M."/>
            <person name="Finn R."/>
            <person name="Kale V."/>
            <person name="Holt S."/>
            <person name="Cochrane G."/>
            <person name="Meng A."/>
            <person name="Brown T."/>
            <person name="Cohen L."/>
        </authorList>
    </citation>
    <scope>NUCLEOTIDE SEQUENCE</scope>
    <source>
        <strain evidence="3">CCMP3105</strain>
    </source>
</reference>
<feature type="region of interest" description="Disordered" evidence="1">
    <location>
        <begin position="1"/>
        <end position="24"/>
    </location>
</feature>
<dbReference type="SUPFAM" id="SSF52087">
    <property type="entry name" value="CRAL/TRIO domain"/>
    <property type="match status" value="1"/>
</dbReference>
<dbReference type="PROSITE" id="PS50191">
    <property type="entry name" value="CRAL_TRIO"/>
    <property type="match status" value="1"/>
</dbReference>
<name>A0A7S4PYD8_9DINO</name>
<dbReference type="PANTHER" id="PTHR46818:SF1">
    <property type="entry name" value="CHROMOSOME UNDETERMINED SCAFFOLD_125, WHOLE GENOME SHOTGUN SEQUENCE"/>
    <property type="match status" value="1"/>
</dbReference>
<dbReference type="PANTHER" id="PTHR46818">
    <property type="entry name" value="DOMAIN-CONTAINING PROTEIN, PUTATIVE-RELATED"/>
    <property type="match status" value="1"/>
</dbReference>
<dbReference type="CDD" id="cd00170">
    <property type="entry name" value="SEC14"/>
    <property type="match status" value="1"/>
</dbReference>
<feature type="compositionally biased region" description="Basic and acidic residues" evidence="1">
    <location>
        <begin position="10"/>
        <end position="20"/>
    </location>
</feature>
<dbReference type="SMART" id="SM00516">
    <property type="entry name" value="SEC14"/>
    <property type="match status" value="1"/>
</dbReference>
<dbReference type="EMBL" id="HBNR01007455">
    <property type="protein sequence ID" value="CAE4565284.1"/>
    <property type="molecule type" value="Transcribed_RNA"/>
</dbReference>